<evidence type="ECO:0000256" key="3">
    <source>
        <dbReference type="ARBA" id="ARBA00023163"/>
    </source>
</evidence>
<dbReference type="GO" id="GO:0003677">
    <property type="term" value="F:DNA binding"/>
    <property type="evidence" value="ECO:0007669"/>
    <property type="project" value="UniProtKB-UniRule"/>
</dbReference>
<dbReference type="InterPro" id="IPR001647">
    <property type="entry name" value="HTH_TetR"/>
</dbReference>
<feature type="compositionally biased region" description="Basic residues" evidence="5">
    <location>
        <begin position="1"/>
        <end position="11"/>
    </location>
</feature>
<feature type="region of interest" description="Disordered" evidence="5">
    <location>
        <begin position="1"/>
        <end position="25"/>
    </location>
</feature>
<evidence type="ECO:0000256" key="5">
    <source>
        <dbReference type="SAM" id="MobiDB-lite"/>
    </source>
</evidence>
<gene>
    <name evidence="7" type="ORF">D6851_03090</name>
</gene>
<dbReference type="OrthoDB" id="9795242at2"/>
<dbReference type="InterPro" id="IPR011075">
    <property type="entry name" value="TetR_C"/>
</dbReference>
<dbReference type="SUPFAM" id="SSF48498">
    <property type="entry name" value="Tetracyclin repressor-like, C-terminal domain"/>
    <property type="match status" value="1"/>
</dbReference>
<keyword evidence="2 4" id="KW-0238">DNA-binding</keyword>
<reference evidence="7 8" key="1">
    <citation type="submission" date="2018-09" db="EMBL/GenBank/DDBJ databases">
        <title>Altererythrobacter spongiae sp. nov., isolated from a marine sponge.</title>
        <authorList>
            <person name="Zhuang L."/>
            <person name="Luo L."/>
        </authorList>
    </citation>
    <scope>NUCLEOTIDE SEQUENCE [LARGE SCALE GENOMIC DNA]</scope>
    <source>
        <strain evidence="7 8">HN-Y73</strain>
    </source>
</reference>
<dbReference type="EMBL" id="RAPF01000001">
    <property type="protein sequence ID" value="RKF23464.1"/>
    <property type="molecule type" value="Genomic_DNA"/>
</dbReference>
<accession>A0A420ERW5</accession>
<feature type="domain" description="HTH tetR-type" evidence="6">
    <location>
        <begin position="25"/>
        <end position="85"/>
    </location>
</feature>
<dbReference type="Gene3D" id="1.10.357.10">
    <property type="entry name" value="Tetracycline Repressor, domain 2"/>
    <property type="match status" value="1"/>
</dbReference>
<evidence type="ECO:0000313" key="8">
    <source>
        <dbReference type="Proteomes" id="UP000284395"/>
    </source>
</evidence>
<keyword evidence="3" id="KW-0804">Transcription</keyword>
<keyword evidence="1" id="KW-0805">Transcription regulation</keyword>
<dbReference type="PANTHER" id="PTHR47506">
    <property type="entry name" value="TRANSCRIPTIONAL REGULATORY PROTEIN"/>
    <property type="match status" value="1"/>
</dbReference>
<dbReference type="InterPro" id="IPR009057">
    <property type="entry name" value="Homeodomain-like_sf"/>
</dbReference>
<keyword evidence="8" id="KW-1185">Reference proteome</keyword>
<protein>
    <submittedName>
        <fullName evidence="7">TetR/AcrR family transcriptional regulator</fullName>
    </submittedName>
</protein>
<evidence type="ECO:0000256" key="2">
    <source>
        <dbReference type="ARBA" id="ARBA00023125"/>
    </source>
</evidence>
<dbReference type="Gene3D" id="1.10.10.60">
    <property type="entry name" value="Homeodomain-like"/>
    <property type="match status" value="1"/>
</dbReference>
<dbReference type="PROSITE" id="PS50977">
    <property type="entry name" value="HTH_TETR_2"/>
    <property type="match status" value="1"/>
</dbReference>
<dbReference type="Pfam" id="PF16925">
    <property type="entry name" value="TetR_C_13"/>
    <property type="match status" value="1"/>
</dbReference>
<evidence type="ECO:0000256" key="1">
    <source>
        <dbReference type="ARBA" id="ARBA00023015"/>
    </source>
</evidence>
<sequence>MTIAGRTRKHGMTQSPSIRRGRPRSFDRDKALREAMLLFWENGYEGTSMAQLVEAMGIVSPSIYAAFGSKEDLFREAVRLYVATEVEPAWQALDEITDVQQAVRTMLLGSIEAFVATRPQRGCLVVLGSGLLGGADDTIRDFLREQRQHFRDRLVKCLQRAIDAGTFRPDNDPWVLADCVLAFFAGLTIEAVDGAEKAALRESAELFCLRMFDER</sequence>
<feature type="DNA-binding region" description="H-T-H motif" evidence="4">
    <location>
        <begin position="48"/>
        <end position="67"/>
    </location>
</feature>
<proteinExistence type="predicted"/>
<evidence type="ECO:0000313" key="7">
    <source>
        <dbReference type="EMBL" id="RKF23464.1"/>
    </source>
</evidence>
<dbReference type="Proteomes" id="UP000284395">
    <property type="component" value="Unassembled WGS sequence"/>
</dbReference>
<dbReference type="InterPro" id="IPR036271">
    <property type="entry name" value="Tet_transcr_reg_TetR-rel_C_sf"/>
</dbReference>
<name>A0A420ERW5_9SPHN</name>
<evidence type="ECO:0000259" key="6">
    <source>
        <dbReference type="PROSITE" id="PS50977"/>
    </source>
</evidence>
<dbReference type="Pfam" id="PF00440">
    <property type="entry name" value="TetR_N"/>
    <property type="match status" value="1"/>
</dbReference>
<dbReference type="AlphaFoldDB" id="A0A420ERW5"/>
<evidence type="ECO:0000256" key="4">
    <source>
        <dbReference type="PROSITE-ProRule" id="PRU00335"/>
    </source>
</evidence>
<dbReference type="SUPFAM" id="SSF46689">
    <property type="entry name" value="Homeodomain-like"/>
    <property type="match status" value="1"/>
</dbReference>
<organism evidence="7 8">
    <name type="scientific">Altericroceibacterium spongiae</name>
    <dbReference type="NCBI Taxonomy" id="2320269"/>
    <lineage>
        <taxon>Bacteria</taxon>
        <taxon>Pseudomonadati</taxon>
        <taxon>Pseudomonadota</taxon>
        <taxon>Alphaproteobacteria</taxon>
        <taxon>Sphingomonadales</taxon>
        <taxon>Erythrobacteraceae</taxon>
        <taxon>Altericroceibacterium</taxon>
    </lineage>
</organism>
<dbReference type="PANTHER" id="PTHR47506:SF1">
    <property type="entry name" value="HTH-TYPE TRANSCRIPTIONAL REGULATOR YJDC"/>
    <property type="match status" value="1"/>
</dbReference>
<comment type="caution">
    <text evidence="7">The sequence shown here is derived from an EMBL/GenBank/DDBJ whole genome shotgun (WGS) entry which is preliminary data.</text>
</comment>